<feature type="domain" description="Initiator Rep protein WH1" evidence="2">
    <location>
        <begin position="23"/>
        <end position="164"/>
    </location>
</feature>
<name>A0ABU5QLH0_9BACT</name>
<keyword evidence="4" id="KW-1185">Reference proteome</keyword>
<dbReference type="RefSeq" id="WP_323248613.1">
    <property type="nucleotide sequence ID" value="NZ_JAYFUL010000011.1"/>
</dbReference>
<dbReference type="InterPro" id="IPR036390">
    <property type="entry name" value="WH_DNA-bd_sf"/>
</dbReference>
<dbReference type="Pfam" id="PF21205">
    <property type="entry name" value="Rep3_C"/>
    <property type="match status" value="1"/>
</dbReference>
<comment type="similarity">
    <text evidence="1">Belongs to the initiator RepB protein family.</text>
</comment>
<protein>
    <submittedName>
        <fullName evidence="3">Replication initiation protein</fullName>
    </submittedName>
</protein>
<dbReference type="InterPro" id="IPR000525">
    <property type="entry name" value="Initiator_Rep_WH1"/>
</dbReference>
<organism evidence="3 4">
    <name type="scientific">Arcicella aquatica</name>
    <dbReference type="NCBI Taxonomy" id="217141"/>
    <lineage>
        <taxon>Bacteria</taxon>
        <taxon>Pseudomonadati</taxon>
        <taxon>Bacteroidota</taxon>
        <taxon>Cytophagia</taxon>
        <taxon>Cytophagales</taxon>
        <taxon>Flectobacillaceae</taxon>
        <taxon>Arcicella</taxon>
    </lineage>
</organism>
<evidence type="ECO:0000259" key="2">
    <source>
        <dbReference type="Pfam" id="PF01051"/>
    </source>
</evidence>
<dbReference type="Pfam" id="PF01051">
    <property type="entry name" value="Rep3_N"/>
    <property type="match status" value="1"/>
</dbReference>
<evidence type="ECO:0000313" key="3">
    <source>
        <dbReference type="EMBL" id="MEA5257910.1"/>
    </source>
</evidence>
<accession>A0ABU5QLH0</accession>
<sequence length="472" mass="54301">MGNKKTDKVANAMAAVSQSPFKLVKSNPVINARYDLSTIQVKILLHMISKIDHTKDRLDTITISVQEFKKITGISTTAIYSRINIELDNFLKKTIYNKFDGGLINTTIIAGYTYNNGLGKFNIDFSPTLTPYLLQLKTNFTVIDIRSLLQLKSIYAIRFYEFCKESERLGTFKFEVEKLKDILGLGDRYAKYTDFRKRVINVAQKELQETSDLYFTYEEKKKANTVVLLVFTIHRNDNIAVPNDDGSIIEATFEVVNEHKKKTAENKDLSEILKLVGEYGASEDLILKWLQAYPLETIKETIAYAFAEAKGGKTIRNIVGYIIQLLEDDKFAELLKEKETKQKEEREKKRKAHLEKAREEGLNMNVFNLKKKYHTYCQNRIIELLKTDESCYQYVVNKLSTSLETQFPFESFKKYYSNTVSIENIIQYLDINPSFNGAIISIVESAYRQQIHAHPDAIALQKEGKKIGINLL</sequence>
<evidence type="ECO:0000313" key="4">
    <source>
        <dbReference type="Proteomes" id="UP001304671"/>
    </source>
</evidence>
<reference evidence="3 4" key="1">
    <citation type="submission" date="2023-12" db="EMBL/GenBank/DDBJ databases">
        <title>Novel species of the genus Arcicella isolated from rivers.</title>
        <authorList>
            <person name="Lu H."/>
        </authorList>
    </citation>
    <scope>NUCLEOTIDE SEQUENCE [LARGE SCALE GENOMIC DNA]</scope>
    <source>
        <strain evidence="3 4">LMG 21963</strain>
    </source>
</reference>
<dbReference type="Gene3D" id="1.10.10.10">
    <property type="entry name" value="Winged helix-like DNA-binding domain superfamily/Winged helix DNA-binding domain"/>
    <property type="match status" value="2"/>
</dbReference>
<proteinExistence type="inferred from homology"/>
<dbReference type="InterPro" id="IPR036388">
    <property type="entry name" value="WH-like_DNA-bd_sf"/>
</dbReference>
<dbReference type="EMBL" id="JAYFUL010000011">
    <property type="protein sequence ID" value="MEA5257910.1"/>
    <property type="molecule type" value="Genomic_DNA"/>
</dbReference>
<gene>
    <name evidence="3" type="ORF">VB264_08935</name>
</gene>
<dbReference type="Proteomes" id="UP001304671">
    <property type="component" value="Unassembled WGS sequence"/>
</dbReference>
<dbReference type="SUPFAM" id="SSF46785">
    <property type="entry name" value="Winged helix' DNA-binding domain"/>
    <property type="match status" value="2"/>
</dbReference>
<comment type="caution">
    <text evidence="3">The sequence shown here is derived from an EMBL/GenBank/DDBJ whole genome shotgun (WGS) entry which is preliminary data.</text>
</comment>
<evidence type="ECO:0000256" key="1">
    <source>
        <dbReference type="ARBA" id="ARBA00038283"/>
    </source>
</evidence>